<name>A0AA37UF38_9MICO</name>
<dbReference type="RefSeq" id="WP_284230930.1">
    <property type="nucleotide sequence ID" value="NZ_BSUL01000001.1"/>
</dbReference>
<dbReference type="InterPro" id="IPR043132">
    <property type="entry name" value="BCAT-like_C"/>
</dbReference>
<evidence type="ECO:0000313" key="2">
    <source>
        <dbReference type="Proteomes" id="UP001157160"/>
    </source>
</evidence>
<dbReference type="Gene3D" id="3.20.10.10">
    <property type="entry name" value="D-amino Acid Aminotransferase, subunit A, domain 2"/>
    <property type="match status" value="1"/>
</dbReference>
<comment type="caution">
    <text evidence="1">The sequence shown here is derived from an EMBL/GenBank/DDBJ whole genome shotgun (WGS) entry which is preliminary data.</text>
</comment>
<evidence type="ECO:0008006" key="3">
    <source>
        <dbReference type="Google" id="ProtNLM"/>
    </source>
</evidence>
<dbReference type="GO" id="GO:0003824">
    <property type="term" value="F:catalytic activity"/>
    <property type="evidence" value="ECO:0007669"/>
    <property type="project" value="InterPro"/>
</dbReference>
<sequence>MPAEPAVLRWTGRALEPVDEAVAGPVLAADSWLVDDGLVLALDAHRARFLGAVGGRADAAPFWAAAVATLPREGAWFPRVELLRLSDGSEELRLQLRPAPARGRELVVATHWGPDPRSQPTVKGPDLEALGAARARTAERGADEAVLLSPDGELVEGAWSALAWWHSERMHVVDPALPRIRSVTEHELLAVAAEEGVGIDFVRATPTELDGAELWVLSALHGPRRATAWLDGPRLTGRPGRLDHWRGRLLARRQPLA</sequence>
<dbReference type="Pfam" id="PF01063">
    <property type="entry name" value="Aminotran_4"/>
    <property type="match status" value="1"/>
</dbReference>
<dbReference type="InterPro" id="IPR036038">
    <property type="entry name" value="Aminotransferase-like"/>
</dbReference>
<reference evidence="1 2" key="1">
    <citation type="journal article" date="2014" name="Int. J. Syst. Evol. Microbiol.">
        <title>Complete genome sequence of Corynebacterium casei LMG S-19264T (=DSM 44701T), isolated from a smear-ripened cheese.</title>
        <authorList>
            <consortium name="US DOE Joint Genome Institute (JGI-PGF)"/>
            <person name="Walter F."/>
            <person name="Albersmeier A."/>
            <person name="Kalinowski J."/>
            <person name="Ruckert C."/>
        </authorList>
    </citation>
    <scope>NUCLEOTIDE SEQUENCE [LARGE SCALE GENOMIC DNA]</scope>
    <source>
        <strain evidence="1 2">NBRC 112289</strain>
    </source>
</reference>
<protein>
    <recommendedName>
        <fullName evidence="3">Aminotransferase class IV</fullName>
    </recommendedName>
</protein>
<dbReference type="InterPro" id="IPR001544">
    <property type="entry name" value="Aminotrans_IV"/>
</dbReference>
<gene>
    <name evidence="1" type="ORF">GCM10025874_11760</name>
</gene>
<organism evidence="1 2">
    <name type="scientific">Arenivirga flava</name>
    <dbReference type="NCBI Taxonomy" id="1930060"/>
    <lineage>
        <taxon>Bacteria</taxon>
        <taxon>Bacillati</taxon>
        <taxon>Actinomycetota</taxon>
        <taxon>Actinomycetes</taxon>
        <taxon>Micrococcales</taxon>
        <taxon>Microbacteriaceae</taxon>
        <taxon>Arenivirga</taxon>
    </lineage>
</organism>
<evidence type="ECO:0000313" key="1">
    <source>
        <dbReference type="EMBL" id="GMA27923.1"/>
    </source>
</evidence>
<dbReference type="EMBL" id="BSUL01000001">
    <property type="protein sequence ID" value="GMA27923.1"/>
    <property type="molecule type" value="Genomic_DNA"/>
</dbReference>
<proteinExistence type="predicted"/>
<accession>A0AA37UF38</accession>
<dbReference type="Proteomes" id="UP001157160">
    <property type="component" value="Unassembled WGS sequence"/>
</dbReference>
<dbReference type="SUPFAM" id="SSF56752">
    <property type="entry name" value="D-aminoacid aminotransferase-like PLP-dependent enzymes"/>
    <property type="match status" value="1"/>
</dbReference>
<dbReference type="AlphaFoldDB" id="A0AA37UF38"/>
<keyword evidence="2" id="KW-1185">Reference proteome</keyword>